<reference evidence="7" key="1">
    <citation type="submission" date="2022-02" db="EMBL/GenBank/DDBJ databases">
        <title>Polaribacter sp. MSW13, isolated from seawater.</title>
        <authorList>
            <person name="Kristyanto S."/>
            <person name="Jung J."/>
            <person name="Jeon C.O."/>
        </authorList>
    </citation>
    <scope>NUCLEOTIDE SEQUENCE</scope>
    <source>
        <strain evidence="7">MSW13</strain>
    </source>
</reference>
<feature type="transmembrane region" description="Helical" evidence="6">
    <location>
        <begin position="83"/>
        <end position="105"/>
    </location>
</feature>
<dbReference type="RefSeq" id="WP_242178798.1">
    <property type="nucleotide sequence ID" value="NZ_JAKQYM010000007.1"/>
</dbReference>
<feature type="transmembrane region" description="Helical" evidence="6">
    <location>
        <begin position="198"/>
        <end position="218"/>
    </location>
</feature>
<keyword evidence="4 6" id="KW-1133">Transmembrane helix</keyword>
<feature type="transmembrane region" description="Helical" evidence="6">
    <location>
        <begin position="50"/>
        <end position="71"/>
    </location>
</feature>
<keyword evidence="2" id="KW-1003">Cell membrane</keyword>
<evidence type="ECO:0000313" key="8">
    <source>
        <dbReference type="Proteomes" id="UP001139369"/>
    </source>
</evidence>
<protein>
    <submittedName>
        <fullName evidence="7">MFS transporter</fullName>
    </submittedName>
</protein>
<sequence length="554" mass="60248">MNNQNNKSALTTLVTVFFFWGFIAASNSVFIPFCKTYFEIDQFQSQLVEFAFYGAYFIGALLLFIISSSIKKDIINSWGYKKGIIYGLLLSAIGAFIMFPATLGAEQGQTQVFYLILVALFIVGLGFSLQQTTANPFAIALGDPATGSHRLNLAGGINSLGTTIGPIVVSLILFGTAIDGDQLTAMIKNNEIKLTTIQGLYIGVGLLFLAAAALFHFSKKLPALKSETAFEPANKARNLLILLTLVIAGCFGYIFSTYSGNAATTEDLEKTRLIILFIALFAVIATVFIANTSATKKPEGWGAMKYPQLVLGMLAIFTYVGVEVTIGSNLGELLKQVADKANNLNQLGLKVFNDAEISPFISLYWGGLMIGRWVGAITVFNPSKGLKKVLLIIVPYVAFAIILLVNKVHYSLNQILFFCVCIAIQIIGFFIAKDNPVKSLKIFSFLGITAMLIGVFTTGNVALFAFISGGLFCSIMWPCIFTLSIAGLGKYTSQGSAFLVMMILGGAIIPPLQGKLADVFDIQSSYWMAVMCFSYLLFYAFKTKRVLDKQGVEY</sequence>
<dbReference type="GO" id="GO:0005886">
    <property type="term" value="C:plasma membrane"/>
    <property type="evidence" value="ECO:0007669"/>
    <property type="project" value="UniProtKB-SubCell"/>
</dbReference>
<evidence type="ECO:0000313" key="7">
    <source>
        <dbReference type="EMBL" id="MCI2229673.1"/>
    </source>
</evidence>
<feature type="transmembrane region" description="Helical" evidence="6">
    <location>
        <begin position="273"/>
        <end position="294"/>
    </location>
</feature>
<proteinExistence type="predicted"/>
<feature type="transmembrane region" description="Helical" evidence="6">
    <location>
        <begin position="415"/>
        <end position="432"/>
    </location>
</feature>
<evidence type="ECO:0000256" key="1">
    <source>
        <dbReference type="ARBA" id="ARBA00004429"/>
    </source>
</evidence>
<organism evidence="7 8">
    <name type="scientific">Polaribacter marinus</name>
    <dbReference type="NCBI Taxonomy" id="2916838"/>
    <lineage>
        <taxon>Bacteria</taxon>
        <taxon>Pseudomonadati</taxon>
        <taxon>Bacteroidota</taxon>
        <taxon>Flavobacteriia</taxon>
        <taxon>Flavobacteriales</taxon>
        <taxon>Flavobacteriaceae</taxon>
    </lineage>
</organism>
<name>A0A9X1VPY4_9FLAO</name>
<evidence type="ECO:0000256" key="6">
    <source>
        <dbReference type="SAM" id="Phobius"/>
    </source>
</evidence>
<feature type="transmembrane region" description="Helical" evidence="6">
    <location>
        <begin position="495"/>
        <end position="512"/>
    </location>
</feature>
<evidence type="ECO:0000256" key="4">
    <source>
        <dbReference type="ARBA" id="ARBA00022989"/>
    </source>
</evidence>
<evidence type="ECO:0000256" key="3">
    <source>
        <dbReference type="ARBA" id="ARBA00022692"/>
    </source>
</evidence>
<keyword evidence="8" id="KW-1185">Reference proteome</keyword>
<dbReference type="PANTHER" id="PTHR43702:SF3">
    <property type="entry name" value="PROTEIN TSGA"/>
    <property type="match status" value="1"/>
</dbReference>
<evidence type="ECO:0000256" key="2">
    <source>
        <dbReference type="ARBA" id="ARBA00022475"/>
    </source>
</evidence>
<dbReference type="InterPro" id="IPR050375">
    <property type="entry name" value="MFS_TsgA-like"/>
</dbReference>
<dbReference type="InterPro" id="IPR036259">
    <property type="entry name" value="MFS_trans_sf"/>
</dbReference>
<accession>A0A9X1VPY4</accession>
<feature type="transmembrane region" description="Helical" evidence="6">
    <location>
        <begin position="306"/>
        <end position="326"/>
    </location>
</feature>
<comment type="caution">
    <text evidence="7">The sequence shown here is derived from an EMBL/GenBank/DDBJ whole genome shotgun (WGS) entry which is preliminary data.</text>
</comment>
<feature type="transmembrane region" description="Helical" evidence="6">
    <location>
        <begin position="151"/>
        <end position="178"/>
    </location>
</feature>
<dbReference type="SUPFAM" id="SSF103473">
    <property type="entry name" value="MFS general substrate transporter"/>
    <property type="match status" value="1"/>
</dbReference>
<comment type="subcellular location">
    <subcellularLocation>
        <location evidence="1">Cell inner membrane</location>
        <topology evidence="1">Multi-pass membrane protein</topology>
    </subcellularLocation>
</comment>
<keyword evidence="3 6" id="KW-0812">Transmembrane</keyword>
<dbReference type="EMBL" id="JAKQYM010000007">
    <property type="protein sequence ID" value="MCI2229673.1"/>
    <property type="molecule type" value="Genomic_DNA"/>
</dbReference>
<feature type="transmembrane region" description="Helical" evidence="6">
    <location>
        <begin position="357"/>
        <end position="377"/>
    </location>
</feature>
<keyword evidence="5 6" id="KW-0472">Membrane</keyword>
<dbReference type="Proteomes" id="UP001139369">
    <property type="component" value="Unassembled WGS sequence"/>
</dbReference>
<feature type="transmembrane region" description="Helical" evidence="6">
    <location>
        <begin position="12"/>
        <end position="38"/>
    </location>
</feature>
<dbReference type="Gene3D" id="1.20.1250.20">
    <property type="entry name" value="MFS general substrate transporter like domains"/>
    <property type="match status" value="2"/>
</dbReference>
<feature type="transmembrane region" description="Helical" evidence="6">
    <location>
        <begin position="239"/>
        <end position="258"/>
    </location>
</feature>
<feature type="transmembrane region" description="Helical" evidence="6">
    <location>
        <begin position="439"/>
        <end position="457"/>
    </location>
</feature>
<dbReference type="AlphaFoldDB" id="A0A9X1VPY4"/>
<feature type="transmembrane region" description="Helical" evidence="6">
    <location>
        <begin position="524"/>
        <end position="541"/>
    </location>
</feature>
<feature type="transmembrane region" description="Helical" evidence="6">
    <location>
        <begin position="389"/>
        <end position="409"/>
    </location>
</feature>
<evidence type="ECO:0000256" key="5">
    <source>
        <dbReference type="ARBA" id="ARBA00023136"/>
    </source>
</evidence>
<gene>
    <name evidence="7" type="ORF">MC378_10895</name>
</gene>
<dbReference type="Pfam" id="PF07690">
    <property type="entry name" value="MFS_1"/>
    <property type="match status" value="1"/>
</dbReference>
<dbReference type="PANTHER" id="PTHR43702">
    <property type="entry name" value="L-FUCOSE-PROTON SYMPORTER"/>
    <property type="match status" value="1"/>
</dbReference>
<feature type="transmembrane region" description="Helical" evidence="6">
    <location>
        <begin position="111"/>
        <end position="130"/>
    </location>
</feature>
<dbReference type="GO" id="GO:0022857">
    <property type="term" value="F:transmembrane transporter activity"/>
    <property type="evidence" value="ECO:0007669"/>
    <property type="project" value="InterPro"/>
</dbReference>
<dbReference type="InterPro" id="IPR011701">
    <property type="entry name" value="MFS"/>
</dbReference>
<feature type="transmembrane region" description="Helical" evidence="6">
    <location>
        <begin position="463"/>
        <end position="488"/>
    </location>
</feature>